<feature type="region of interest" description="Disordered" evidence="1">
    <location>
        <begin position="25"/>
        <end position="71"/>
    </location>
</feature>
<keyword evidence="3" id="KW-1185">Reference proteome</keyword>
<evidence type="ECO:0000313" key="2">
    <source>
        <dbReference type="EMBL" id="MBB4858705.1"/>
    </source>
</evidence>
<gene>
    <name evidence="2" type="ORF">HNO88_002031</name>
</gene>
<comment type="caution">
    <text evidence="2">The sequence shown here is derived from an EMBL/GenBank/DDBJ whole genome shotgun (WGS) entry which is preliminary data.</text>
</comment>
<accession>A0A7W7K9X9</accession>
<evidence type="ECO:0000313" key="3">
    <source>
        <dbReference type="Proteomes" id="UP000555448"/>
    </source>
</evidence>
<name>A0A7W7K9X9_9SPHN</name>
<sequence>MLVKLAALGALGYAGYRYLQKNQAVQGGGSGSTGHVALAGGPLSDQARIQSDPDAPPASSSAAADVLRTMP</sequence>
<organism evidence="2 3">
    <name type="scientific">Novosphingobium chloroacetimidivorans</name>
    <dbReference type="NCBI Taxonomy" id="1428314"/>
    <lineage>
        <taxon>Bacteria</taxon>
        <taxon>Pseudomonadati</taxon>
        <taxon>Pseudomonadota</taxon>
        <taxon>Alphaproteobacteria</taxon>
        <taxon>Sphingomonadales</taxon>
        <taxon>Sphingomonadaceae</taxon>
        <taxon>Novosphingobium</taxon>
    </lineage>
</organism>
<evidence type="ECO:0000256" key="1">
    <source>
        <dbReference type="SAM" id="MobiDB-lite"/>
    </source>
</evidence>
<dbReference type="RefSeq" id="WP_184244609.1">
    <property type="nucleotide sequence ID" value="NZ_JACHLR010000007.1"/>
</dbReference>
<dbReference type="EMBL" id="JACHLR010000007">
    <property type="protein sequence ID" value="MBB4858705.1"/>
    <property type="molecule type" value="Genomic_DNA"/>
</dbReference>
<dbReference type="Proteomes" id="UP000555448">
    <property type="component" value="Unassembled WGS sequence"/>
</dbReference>
<protein>
    <submittedName>
        <fullName evidence="2">Uncharacterized membrane protein YebE (DUF533 family)</fullName>
    </submittedName>
</protein>
<reference evidence="2 3" key="1">
    <citation type="submission" date="2020-08" db="EMBL/GenBank/DDBJ databases">
        <title>Functional genomics of gut bacteria from endangered species of beetles.</title>
        <authorList>
            <person name="Carlos-Shanley C."/>
        </authorList>
    </citation>
    <scope>NUCLEOTIDE SEQUENCE [LARGE SCALE GENOMIC DNA]</scope>
    <source>
        <strain evidence="2 3">S00245</strain>
    </source>
</reference>
<dbReference type="AlphaFoldDB" id="A0A7W7K9X9"/>
<proteinExistence type="predicted"/>